<feature type="transmembrane region" description="Helical" evidence="6">
    <location>
        <begin position="6"/>
        <end position="27"/>
    </location>
</feature>
<reference evidence="8" key="1">
    <citation type="submission" date="2020-04" db="EMBL/GenBank/DDBJ databases">
        <authorList>
            <person name="Zhang T."/>
        </authorList>
    </citation>
    <scope>NUCLEOTIDE SEQUENCE</scope>
    <source>
        <strain evidence="8">HKST-UBA09</strain>
    </source>
</reference>
<dbReference type="InterPro" id="IPR036249">
    <property type="entry name" value="Thioredoxin-like_sf"/>
</dbReference>
<keyword evidence="6" id="KW-0472">Membrane</keyword>
<evidence type="ECO:0000313" key="8">
    <source>
        <dbReference type="EMBL" id="MCA9387252.1"/>
    </source>
</evidence>
<dbReference type="GO" id="GO:0016491">
    <property type="term" value="F:oxidoreductase activity"/>
    <property type="evidence" value="ECO:0007669"/>
    <property type="project" value="UniProtKB-KW"/>
</dbReference>
<keyword evidence="6" id="KW-0812">Transmembrane</keyword>
<dbReference type="EMBL" id="JAGQLF010000073">
    <property type="protein sequence ID" value="MCA9387252.1"/>
    <property type="molecule type" value="Genomic_DNA"/>
</dbReference>
<dbReference type="CDD" id="cd02972">
    <property type="entry name" value="DsbA_family"/>
    <property type="match status" value="1"/>
</dbReference>
<accession>A0A955RMD2</accession>
<keyword evidence="2" id="KW-0560">Oxidoreductase</keyword>
<evidence type="ECO:0000256" key="4">
    <source>
        <dbReference type="ARBA" id="ARBA00023284"/>
    </source>
</evidence>
<sequence length="223" mass="25299">MEKNSSLYFIIGALVLGLGFLGFLAFAQKGQPTSFERDLINIAEGIGLDGEKFFEDYKSDKVKNKVQDQIDYGNSIGVNATPSAFINEEPIEISATYEEFRGVMQSQIDNADELPITFSVFEDYQCPFCANFFPIPYLVKAEFGEDVIVEHYNYPLDNIHPLARRYAYAVIAAEEQGKYYEMSRAIFEFEHDKEYPELDLLIEGSEPVDNSTEEQAPVENTSE</sequence>
<reference evidence="8" key="2">
    <citation type="journal article" date="2021" name="Microbiome">
        <title>Successional dynamics and alternative stable states in a saline activated sludge microbial community over 9 years.</title>
        <authorList>
            <person name="Wang Y."/>
            <person name="Ye J."/>
            <person name="Ju F."/>
            <person name="Liu L."/>
            <person name="Boyd J.A."/>
            <person name="Deng Y."/>
            <person name="Parks D.H."/>
            <person name="Jiang X."/>
            <person name="Yin X."/>
            <person name="Woodcroft B.J."/>
            <person name="Tyson G.W."/>
            <person name="Hugenholtz P."/>
            <person name="Polz M.F."/>
            <person name="Zhang T."/>
        </authorList>
    </citation>
    <scope>NUCLEOTIDE SEQUENCE</scope>
    <source>
        <strain evidence="8">HKST-UBA09</strain>
    </source>
</reference>
<dbReference type="SUPFAM" id="SSF52833">
    <property type="entry name" value="Thioredoxin-like"/>
    <property type="match status" value="1"/>
</dbReference>
<feature type="region of interest" description="Disordered" evidence="5">
    <location>
        <begin position="204"/>
        <end position="223"/>
    </location>
</feature>
<comment type="caution">
    <text evidence="8">The sequence shown here is derived from an EMBL/GenBank/DDBJ whole genome shotgun (WGS) entry which is preliminary data.</text>
</comment>
<keyword evidence="1" id="KW-0732">Signal</keyword>
<proteinExistence type="predicted"/>
<keyword evidence="6" id="KW-1133">Transmembrane helix</keyword>
<dbReference type="PANTHER" id="PTHR13887:SF14">
    <property type="entry name" value="DISULFIDE BOND FORMATION PROTEIN D"/>
    <property type="match status" value="1"/>
</dbReference>
<keyword evidence="3" id="KW-1015">Disulfide bond</keyword>
<dbReference type="Pfam" id="PF01323">
    <property type="entry name" value="DSBA"/>
    <property type="match status" value="1"/>
</dbReference>
<dbReference type="PANTHER" id="PTHR13887">
    <property type="entry name" value="GLUTATHIONE S-TRANSFERASE KAPPA"/>
    <property type="match status" value="1"/>
</dbReference>
<name>A0A955RMD2_9BACT</name>
<evidence type="ECO:0000259" key="7">
    <source>
        <dbReference type="Pfam" id="PF01323"/>
    </source>
</evidence>
<evidence type="ECO:0000256" key="5">
    <source>
        <dbReference type="SAM" id="MobiDB-lite"/>
    </source>
</evidence>
<dbReference type="Gene3D" id="3.40.30.10">
    <property type="entry name" value="Glutaredoxin"/>
    <property type="match status" value="2"/>
</dbReference>
<feature type="compositionally biased region" description="Polar residues" evidence="5">
    <location>
        <begin position="208"/>
        <end position="223"/>
    </location>
</feature>
<keyword evidence="4" id="KW-0676">Redox-active center</keyword>
<evidence type="ECO:0000256" key="2">
    <source>
        <dbReference type="ARBA" id="ARBA00023002"/>
    </source>
</evidence>
<protein>
    <submittedName>
        <fullName evidence="8">Thioredoxin domain-containing protein</fullName>
    </submittedName>
</protein>
<evidence type="ECO:0000256" key="3">
    <source>
        <dbReference type="ARBA" id="ARBA00023157"/>
    </source>
</evidence>
<organism evidence="8 9">
    <name type="scientific">Candidatus Dojkabacteria bacterium</name>
    <dbReference type="NCBI Taxonomy" id="2099670"/>
    <lineage>
        <taxon>Bacteria</taxon>
        <taxon>Candidatus Dojkabacteria</taxon>
    </lineage>
</organism>
<feature type="domain" description="DSBA-like thioredoxin" evidence="7">
    <location>
        <begin position="25"/>
        <end position="89"/>
    </location>
</feature>
<evidence type="ECO:0000313" key="9">
    <source>
        <dbReference type="Proteomes" id="UP000714915"/>
    </source>
</evidence>
<dbReference type="InterPro" id="IPR001853">
    <property type="entry name" value="DSBA-like_thioredoxin_dom"/>
</dbReference>
<evidence type="ECO:0000256" key="1">
    <source>
        <dbReference type="ARBA" id="ARBA00022729"/>
    </source>
</evidence>
<dbReference type="AlphaFoldDB" id="A0A955RMD2"/>
<evidence type="ECO:0000256" key="6">
    <source>
        <dbReference type="SAM" id="Phobius"/>
    </source>
</evidence>
<gene>
    <name evidence="8" type="ORF">KC669_04430</name>
</gene>
<dbReference type="Proteomes" id="UP000714915">
    <property type="component" value="Unassembled WGS sequence"/>
</dbReference>